<keyword evidence="1" id="KW-1133">Transmembrane helix</keyword>
<dbReference type="Proteomes" id="UP000178175">
    <property type="component" value="Unassembled WGS sequence"/>
</dbReference>
<reference evidence="2 3" key="1">
    <citation type="journal article" date="2016" name="Nat. Commun.">
        <title>Thousands of microbial genomes shed light on interconnected biogeochemical processes in an aquifer system.</title>
        <authorList>
            <person name="Anantharaman K."/>
            <person name="Brown C.T."/>
            <person name="Hug L.A."/>
            <person name="Sharon I."/>
            <person name="Castelle C.J."/>
            <person name="Probst A.J."/>
            <person name="Thomas B.C."/>
            <person name="Singh A."/>
            <person name="Wilkins M.J."/>
            <person name="Karaoz U."/>
            <person name="Brodie E.L."/>
            <person name="Williams K.H."/>
            <person name="Hubbard S.S."/>
            <person name="Banfield J.F."/>
        </authorList>
    </citation>
    <scope>NUCLEOTIDE SEQUENCE [LARGE SCALE GENOMIC DNA]</scope>
</reference>
<keyword evidence="1" id="KW-0812">Transmembrane</keyword>
<name>A0A1G2TF56_9BACT</name>
<feature type="transmembrane region" description="Helical" evidence="1">
    <location>
        <begin position="33"/>
        <end position="55"/>
    </location>
</feature>
<sequence length="218" mass="24699">MDPKFQSSFIPKNPTAFTATGAVVGRRVEDRGLLSFLALIIFIISILLAIGMVGYKFYLKYRIETMGADLEKALTTIVPEPEIVRELIRFDNRIISTRELIAKHHVLSHLFEFLEISTPKAVRFNDFRYSTTEQGIELSMRGEARGYAALALQADIFSKSEYFKDPIFSDLNLNERGDVDFSFKTRIDPSLLSYSKEIKRSDVPIVTPTSTTSSQTIN</sequence>
<keyword evidence="1" id="KW-0472">Membrane</keyword>
<gene>
    <name evidence="2" type="ORF">A3C70_00220</name>
</gene>
<evidence type="ECO:0000256" key="1">
    <source>
        <dbReference type="SAM" id="Phobius"/>
    </source>
</evidence>
<dbReference type="EMBL" id="MHVR01000015">
    <property type="protein sequence ID" value="OHA95873.1"/>
    <property type="molecule type" value="Genomic_DNA"/>
</dbReference>
<evidence type="ECO:0008006" key="4">
    <source>
        <dbReference type="Google" id="ProtNLM"/>
    </source>
</evidence>
<evidence type="ECO:0000313" key="2">
    <source>
        <dbReference type="EMBL" id="OHA95873.1"/>
    </source>
</evidence>
<comment type="caution">
    <text evidence="2">The sequence shown here is derived from an EMBL/GenBank/DDBJ whole genome shotgun (WGS) entry which is preliminary data.</text>
</comment>
<proteinExistence type="predicted"/>
<evidence type="ECO:0000313" key="3">
    <source>
        <dbReference type="Proteomes" id="UP000178175"/>
    </source>
</evidence>
<organism evidence="2 3">
    <name type="scientific">Candidatus Zambryskibacteria bacterium RIFCSPHIGHO2_02_FULL_43_14</name>
    <dbReference type="NCBI Taxonomy" id="1802748"/>
    <lineage>
        <taxon>Bacteria</taxon>
        <taxon>Candidatus Zambryskiibacteriota</taxon>
    </lineage>
</organism>
<protein>
    <recommendedName>
        <fullName evidence="4">PilN domain-containing protein</fullName>
    </recommendedName>
</protein>
<accession>A0A1G2TF56</accession>
<dbReference type="AlphaFoldDB" id="A0A1G2TF56"/>